<accession>A0A1H9LCQ6</accession>
<keyword evidence="2" id="KW-1185">Reference proteome</keyword>
<name>A0A1H9LCQ6_9PSEU</name>
<protein>
    <submittedName>
        <fullName evidence="1">Uncharacterized protein</fullName>
    </submittedName>
</protein>
<evidence type="ECO:0000313" key="2">
    <source>
        <dbReference type="Proteomes" id="UP000199503"/>
    </source>
</evidence>
<dbReference type="STRING" id="65499.SAMN04488000_10668"/>
<evidence type="ECO:0000313" key="1">
    <source>
        <dbReference type="EMBL" id="SER09226.1"/>
    </source>
</evidence>
<dbReference type="AlphaFoldDB" id="A0A1H9LCQ6"/>
<proteinExistence type="predicted"/>
<sequence length="87" mass="9633">MGVRVLGSLPLGKGFAARDCVIARCPARSLSGTLLPMNEWTPEAIKAEIDYRRSTVVRSWRRANRGEPSWISRVTHRTSGKHRGTGS</sequence>
<gene>
    <name evidence="1" type="ORF">SAMN04488000_10668</name>
</gene>
<reference evidence="2" key="1">
    <citation type="submission" date="2016-10" db="EMBL/GenBank/DDBJ databases">
        <authorList>
            <person name="Varghese N."/>
            <person name="Submissions S."/>
        </authorList>
    </citation>
    <scope>NUCLEOTIDE SEQUENCE [LARGE SCALE GENOMIC DNA]</scope>
    <source>
        <strain evidence="2">DSM 44437</strain>
    </source>
</reference>
<dbReference type="Proteomes" id="UP000199503">
    <property type="component" value="Unassembled WGS sequence"/>
</dbReference>
<dbReference type="EMBL" id="FOFV01000006">
    <property type="protein sequence ID" value="SER09226.1"/>
    <property type="molecule type" value="Genomic_DNA"/>
</dbReference>
<organism evidence="1 2">
    <name type="scientific">Lentzea albida</name>
    <dbReference type="NCBI Taxonomy" id="65499"/>
    <lineage>
        <taxon>Bacteria</taxon>
        <taxon>Bacillati</taxon>
        <taxon>Actinomycetota</taxon>
        <taxon>Actinomycetes</taxon>
        <taxon>Pseudonocardiales</taxon>
        <taxon>Pseudonocardiaceae</taxon>
        <taxon>Lentzea</taxon>
    </lineage>
</organism>